<feature type="chain" id="PRO_5009182314" description="Lipoprotein" evidence="2">
    <location>
        <begin position="18"/>
        <end position="269"/>
    </location>
</feature>
<dbReference type="RefSeq" id="WP_069726444.1">
    <property type="nucleotide sequence ID" value="NZ_MDCO01000009.1"/>
</dbReference>
<dbReference type="EMBL" id="MDCO01000009">
    <property type="protein sequence ID" value="OEJ14956.1"/>
    <property type="molecule type" value="Genomic_DNA"/>
</dbReference>
<dbReference type="Proteomes" id="UP000095247">
    <property type="component" value="Unassembled WGS sequence"/>
</dbReference>
<keyword evidence="2" id="KW-0732">Signal</keyword>
<feature type="signal peptide" evidence="2">
    <location>
        <begin position="1"/>
        <end position="17"/>
    </location>
</feature>
<name>A0A1E5NFP1_9SPIR</name>
<dbReference type="AlphaFoldDB" id="A0A1E5NFP1"/>
<proteinExistence type="predicted"/>
<dbReference type="PROSITE" id="PS51257">
    <property type="entry name" value="PROKAR_LIPOPROTEIN"/>
    <property type="match status" value="1"/>
</dbReference>
<gene>
    <name evidence="3" type="ORF">BFL38_08990</name>
</gene>
<comment type="caution">
    <text evidence="3">The sequence shown here is derived from an EMBL/GenBank/DDBJ whole genome shotgun (WGS) entry which is preliminary data.</text>
</comment>
<organism evidence="3 4">
    <name type="scientific">Brachyspira hampsonii</name>
    <dbReference type="NCBI Taxonomy" id="1287055"/>
    <lineage>
        <taxon>Bacteria</taxon>
        <taxon>Pseudomonadati</taxon>
        <taxon>Spirochaetota</taxon>
        <taxon>Spirochaetia</taxon>
        <taxon>Brachyspirales</taxon>
        <taxon>Brachyspiraceae</taxon>
        <taxon>Brachyspira</taxon>
    </lineage>
</organism>
<feature type="region of interest" description="Disordered" evidence="1">
    <location>
        <begin position="246"/>
        <end position="269"/>
    </location>
</feature>
<evidence type="ECO:0000313" key="3">
    <source>
        <dbReference type="EMBL" id="OEJ14956.1"/>
    </source>
</evidence>
<reference evidence="3 4" key="1">
    <citation type="submission" date="2016-08" db="EMBL/GenBank/DDBJ databases">
        <title>Characterization and recognition of Brachyspira hampsonii sp. nov., a novel intestinal spirochete that is pathogenic to pigs.</title>
        <authorList>
            <person name="Mirajkar N."/>
            <person name="La T."/>
            <person name="Phillips N."/>
            <person name="Hampson D."/>
            <person name="Gebhart C."/>
        </authorList>
    </citation>
    <scope>NUCLEOTIDE SEQUENCE [LARGE SCALE GENOMIC DNA]</scope>
    <source>
        <strain evidence="3 4">P280/1</strain>
    </source>
</reference>
<evidence type="ECO:0008006" key="5">
    <source>
        <dbReference type="Google" id="ProtNLM"/>
    </source>
</evidence>
<evidence type="ECO:0000256" key="1">
    <source>
        <dbReference type="SAM" id="MobiDB-lite"/>
    </source>
</evidence>
<evidence type="ECO:0000256" key="2">
    <source>
        <dbReference type="SAM" id="SignalP"/>
    </source>
</evidence>
<feature type="compositionally biased region" description="Low complexity" evidence="1">
    <location>
        <begin position="249"/>
        <end position="261"/>
    </location>
</feature>
<sequence length="269" mass="28876">MKKILTFLLILSNIIFVGCGNNVTNSDSTTVPGDDSQNLQKPDGLSSTHDGTWYFYSEDGSVNGDTVTIANGGITGLKTSSGTAIDFVKDNFNSKFSLLDSNPIGEKNYVVYKDGYTGNMNFNTDVGYLKIRDASSGSVVMEGMLSKTQKTTTIDNTYTGTYTATKGNSTTIKINVTSTLVTLTITSSSIMRNYKIPAAYFTKSGHSYTSTAMNYPNTVLNFDTTTTTFTIQHVNVNYSASDANFTKVSSSSGSPTTISTSADTYTKGQ</sequence>
<accession>A0A1E5NFP1</accession>
<protein>
    <recommendedName>
        <fullName evidence="5">Lipoprotein</fullName>
    </recommendedName>
</protein>
<evidence type="ECO:0000313" key="4">
    <source>
        <dbReference type="Proteomes" id="UP000095247"/>
    </source>
</evidence>